<sequence>INAVDAQAAFDLAPRKGTQSKLTLFVDSYDKLYLKAHPLVRIVFDRQIKPWLED</sequence>
<reference evidence="1" key="1">
    <citation type="journal article" date="2015" name="Nature">
        <title>Complex archaea that bridge the gap between prokaryotes and eukaryotes.</title>
        <authorList>
            <person name="Spang A."/>
            <person name="Saw J.H."/>
            <person name="Jorgensen S.L."/>
            <person name="Zaremba-Niedzwiedzka K."/>
            <person name="Martijn J."/>
            <person name="Lind A.E."/>
            <person name="van Eijk R."/>
            <person name="Schleper C."/>
            <person name="Guy L."/>
            <person name="Ettema T.J."/>
        </authorList>
    </citation>
    <scope>NUCLEOTIDE SEQUENCE</scope>
</reference>
<dbReference type="EMBL" id="LAZR01044171">
    <property type="protein sequence ID" value="KKL05315.1"/>
    <property type="molecule type" value="Genomic_DNA"/>
</dbReference>
<name>A0A0F9A779_9ZZZZ</name>
<evidence type="ECO:0000313" key="1">
    <source>
        <dbReference type="EMBL" id="KKL05315.1"/>
    </source>
</evidence>
<feature type="non-terminal residue" evidence="1">
    <location>
        <position position="1"/>
    </location>
</feature>
<organism evidence="1">
    <name type="scientific">marine sediment metagenome</name>
    <dbReference type="NCBI Taxonomy" id="412755"/>
    <lineage>
        <taxon>unclassified sequences</taxon>
        <taxon>metagenomes</taxon>
        <taxon>ecological metagenomes</taxon>
    </lineage>
</organism>
<gene>
    <name evidence="1" type="ORF">LCGC14_2607300</name>
</gene>
<dbReference type="AlphaFoldDB" id="A0A0F9A779"/>
<protein>
    <submittedName>
        <fullName evidence="1">Uncharacterized protein</fullName>
    </submittedName>
</protein>
<comment type="caution">
    <text evidence="1">The sequence shown here is derived from an EMBL/GenBank/DDBJ whole genome shotgun (WGS) entry which is preliminary data.</text>
</comment>
<proteinExistence type="predicted"/>
<accession>A0A0F9A779</accession>